<organism evidence="2 3">
    <name type="scientific">Allocatelliglobosispora scoriae</name>
    <dbReference type="NCBI Taxonomy" id="643052"/>
    <lineage>
        <taxon>Bacteria</taxon>
        <taxon>Bacillati</taxon>
        <taxon>Actinomycetota</taxon>
        <taxon>Actinomycetes</taxon>
        <taxon>Micromonosporales</taxon>
        <taxon>Micromonosporaceae</taxon>
        <taxon>Allocatelliglobosispora</taxon>
    </lineage>
</organism>
<feature type="domain" description="DNA primase/polymerase bifunctional N-terminal" evidence="1">
    <location>
        <begin position="9"/>
        <end position="195"/>
    </location>
</feature>
<dbReference type="SUPFAM" id="SSF56747">
    <property type="entry name" value="Prim-pol domain"/>
    <property type="match status" value="1"/>
</dbReference>
<dbReference type="AlphaFoldDB" id="A0A841BSG8"/>
<sequence length="306" mass="32041">MTHNLMGAAQAYIALGWPVFLLGRTKRPVALCHDCARARDSPDVVHDPESCPCLTCHGFYAATLDPKRLKRMFEAVPGGMLAIRTGAPSRLVVVDVDPAAGGGASLVSLIERGLCPPTRFVRTGSGGLHLYYRHPGPTVRVPCSAGVLGPGIDVRGDGGYIVAPPSIHPRTGRPYTCGTPGAQVEEMASPLLTAVTAPPRSTNLPDRAVPATAWTTSPAPGSGGIAHPERLMAVLVDRIHWAPHGRRRTILYGCARGGARIAATGAYTPRQAREVLLAACERAGWDINSGTLAAIDGGFRAEGVTG</sequence>
<gene>
    <name evidence="2" type="ORF">F4553_005386</name>
</gene>
<dbReference type="CDD" id="cd04859">
    <property type="entry name" value="Prim_Pol"/>
    <property type="match status" value="1"/>
</dbReference>
<evidence type="ECO:0000313" key="3">
    <source>
        <dbReference type="Proteomes" id="UP000587527"/>
    </source>
</evidence>
<dbReference type="RefSeq" id="WP_312875373.1">
    <property type="nucleotide sequence ID" value="NZ_JACHMN010000002.1"/>
</dbReference>
<evidence type="ECO:0000259" key="1">
    <source>
        <dbReference type="SMART" id="SM00943"/>
    </source>
</evidence>
<dbReference type="EMBL" id="JACHMN010000002">
    <property type="protein sequence ID" value="MBB5872007.1"/>
    <property type="molecule type" value="Genomic_DNA"/>
</dbReference>
<accession>A0A841BSG8</accession>
<reference evidence="2 3" key="1">
    <citation type="submission" date="2020-08" db="EMBL/GenBank/DDBJ databases">
        <title>Sequencing the genomes of 1000 actinobacteria strains.</title>
        <authorList>
            <person name="Klenk H.-P."/>
        </authorList>
    </citation>
    <scope>NUCLEOTIDE SEQUENCE [LARGE SCALE GENOMIC DNA]</scope>
    <source>
        <strain evidence="2 3">DSM 45362</strain>
    </source>
</reference>
<dbReference type="InterPro" id="IPR015330">
    <property type="entry name" value="DNA_primase/pol_bifunc_N"/>
</dbReference>
<dbReference type="Proteomes" id="UP000587527">
    <property type="component" value="Unassembled WGS sequence"/>
</dbReference>
<dbReference type="Pfam" id="PF09250">
    <property type="entry name" value="Prim-Pol"/>
    <property type="match status" value="1"/>
</dbReference>
<protein>
    <recommendedName>
        <fullName evidence="1">DNA primase/polymerase bifunctional N-terminal domain-containing protein</fullName>
    </recommendedName>
</protein>
<comment type="caution">
    <text evidence="2">The sequence shown here is derived from an EMBL/GenBank/DDBJ whole genome shotgun (WGS) entry which is preliminary data.</text>
</comment>
<keyword evidence="3" id="KW-1185">Reference proteome</keyword>
<dbReference type="SMART" id="SM00943">
    <property type="entry name" value="Prim-Pol"/>
    <property type="match status" value="1"/>
</dbReference>
<evidence type="ECO:0000313" key="2">
    <source>
        <dbReference type="EMBL" id="MBB5872007.1"/>
    </source>
</evidence>
<name>A0A841BSG8_9ACTN</name>
<proteinExistence type="predicted"/>